<comment type="caution">
    <text evidence="1">The sequence shown here is derived from an EMBL/GenBank/DDBJ whole genome shotgun (WGS) entry which is preliminary data.</text>
</comment>
<protein>
    <submittedName>
        <fullName evidence="1">Uncharacterized protein</fullName>
    </submittedName>
</protein>
<gene>
    <name evidence="1" type="ORF">CEXT_90721</name>
</gene>
<dbReference type="EMBL" id="BPLR01004143">
    <property type="protein sequence ID" value="GIX92637.1"/>
    <property type="molecule type" value="Genomic_DNA"/>
</dbReference>
<evidence type="ECO:0000313" key="1">
    <source>
        <dbReference type="EMBL" id="GIX92637.1"/>
    </source>
</evidence>
<sequence length="103" mass="11768">MRYTLEIERLFALAIDSDPVYKIIFPKHFLVKYKLLPFPIMGSKKEPFLRPRSRKSALLSQNCSPRRGATPSIFPTPSFSAIIFVYFFLFSQETAAVFDAVGS</sequence>
<organism evidence="1 2">
    <name type="scientific">Caerostris extrusa</name>
    <name type="common">Bark spider</name>
    <name type="synonym">Caerostris bankana</name>
    <dbReference type="NCBI Taxonomy" id="172846"/>
    <lineage>
        <taxon>Eukaryota</taxon>
        <taxon>Metazoa</taxon>
        <taxon>Ecdysozoa</taxon>
        <taxon>Arthropoda</taxon>
        <taxon>Chelicerata</taxon>
        <taxon>Arachnida</taxon>
        <taxon>Araneae</taxon>
        <taxon>Araneomorphae</taxon>
        <taxon>Entelegynae</taxon>
        <taxon>Araneoidea</taxon>
        <taxon>Araneidae</taxon>
        <taxon>Caerostris</taxon>
    </lineage>
</organism>
<name>A0AAV4PBW6_CAEEX</name>
<accession>A0AAV4PBW6</accession>
<evidence type="ECO:0000313" key="2">
    <source>
        <dbReference type="Proteomes" id="UP001054945"/>
    </source>
</evidence>
<proteinExistence type="predicted"/>
<dbReference type="Proteomes" id="UP001054945">
    <property type="component" value="Unassembled WGS sequence"/>
</dbReference>
<reference evidence="1 2" key="1">
    <citation type="submission" date="2021-06" db="EMBL/GenBank/DDBJ databases">
        <title>Caerostris extrusa draft genome.</title>
        <authorList>
            <person name="Kono N."/>
            <person name="Arakawa K."/>
        </authorList>
    </citation>
    <scope>NUCLEOTIDE SEQUENCE [LARGE SCALE GENOMIC DNA]</scope>
</reference>
<keyword evidence="2" id="KW-1185">Reference proteome</keyword>
<dbReference type="AlphaFoldDB" id="A0AAV4PBW6"/>